<dbReference type="STRING" id="599839.J4G0T6"/>
<dbReference type="InterPro" id="IPR050704">
    <property type="entry name" value="Peptidase_C85-like"/>
</dbReference>
<organism evidence="3 4">
    <name type="scientific">Fibroporia radiculosa</name>
    <dbReference type="NCBI Taxonomy" id="599839"/>
    <lineage>
        <taxon>Eukaryota</taxon>
        <taxon>Fungi</taxon>
        <taxon>Dikarya</taxon>
        <taxon>Basidiomycota</taxon>
        <taxon>Agaricomycotina</taxon>
        <taxon>Agaricomycetes</taxon>
        <taxon>Polyporales</taxon>
        <taxon>Fibroporiaceae</taxon>
        <taxon>Fibroporia</taxon>
    </lineage>
</organism>
<accession>J4G0T6</accession>
<name>J4G0T6_9APHY</name>
<dbReference type="PANTHER" id="PTHR12419">
    <property type="entry name" value="OTU DOMAIN CONTAINING PROTEIN"/>
    <property type="match status" value="1"/>
</dbReference>
<feature type="region of interest" description="Disordered" evidence="1">
    <location>
        <begin position="1"/>
        <end position="33"/>
    </location>
</feature>
<sequence>MAGSKRNKIKKALSPPFFNSPPESSMDDDDLMDDLMAQLDSKDHTVQAESATVLNEMTINKAADTPPPASAKQDSKARHKARQARKAAALAEQLVPSDPIAEARLKKEAEDEERTIRHICDDLNLEMHEINPDGHCLFSAVADQLALLGRLLPAQATYAVCRHAAADYIHSHPDDFLPFLPAVGGEDTIGATSSTGLMSRAELDRYCATMRDTGAWGGEPEILALSSAFGVPIHVVQGGTPPIVIHQPIGSSRKSDAADKNVVRISYHRRMYGLGEVSLDMCASCEPIVTSHDPI</sequence>
<dbReference type="EMBL" id="HE796917">
    <property type="protein sequence ID" value="CCL99123.1"/>
    <property type="molecule type" value="Genomic_DNA"/>
</dbReference>
<dbReference type="GeneID" id="24094034"/>
<dbReference type="AlphaFoldDB" id="J4G0T6"/>
<dbReference type="HOGENOM" id="CLU_034963_1_0_1"/>
<proteinExistence type="predicted"/>
<evidence type="ECO:0000256" key="1">
    <source>
        <dbReference type="SAM" id="MobiDB-lite"/>
    </source>
</evidence>
<dbReference type="GO" id="GO:0016579">
    <property type="term" value="P:protein deubiquitination"/>
    <property type="evidence" value="ECO:0007669"/>
    <property type="project" value="TreeGrafter"/>
</dbReference>
<feature type="compositionally biased region" description="Low complexity" evidence="1">
    <location>
        <begin position="14"/>
        <end position="24"/>
    </location>
</feature>
<protein>
    <recommendedName>
        <fullName evidence="2">OTU domain-containing protein</fullName>
    </recommendedName>
</protein>
<reference evidence="3 4" key="1">
    <citation type="journal article" date="2012" name="Appl. Environ. Microbiol.">
        <title>Short-read sequencing for genomic analysis of the brown rot fungus Fibroporia radiculosa.</title>
        <authorList>
            <person name="Tang J.D."/>
            <person name="Perkins A.D."/>
            <person name="Sonstegard T.S."/>
            <person name="Schroeder S.G."/>
            <person name="Burgess S.C."/>
            <person name="Diehl S.V."/>
        </authorList>
    </citation>
    <scope>NUCLEOTIDE SEQUENCE [LARGE SCALE GENOMIC DNA]</scope>
    <source>
        <strain evidence="3 4">TFFH 294</strain>
    </source>
</reference>
<keyword evidence="4" id="KW-1185">Reference proteome</keyword>
<dbReference type="OrthoDB" id="415023at2759"/>
<gene>
    <name evidence="3" type="ORF">FIBRA_01137</name>
</gene>
<dbReference type="InterPro" id="IPR003323">
    <property type="entry name" value="OTU_dom"/>
</dbReference>
<feature type="domain" description="OTU" evidence="2">
    <location>
        <begin position="125"/>
        <end position="261"/>
    </location>
</feature>
<dbReference type="Gene3D" id="3.90.70.80">
    <property type="match status" value="1"/>
</dbReference>
<dbReference type="InterPro" id="IPR038765">
    <property type="entry name" value="Papain-like_cys_pep_sf"/>
</dbReference>
<dbReference type="SUPFAM" id="SSF54001">
    <property type="entry name" value="Cysteine proteinases"/>
    <property type="match status" value="1"/>
</dbReference>
<dbReference type="GO" id="GO:0004843">
    <property type="term" value="F:cysteine-type deubiquitinase activity"/>
    <property type="evidence" value="ECO:0007669"/>
    <property type="project" value="TreeGrafter"/>
</dbReference>
<dbReference type="InParanoid" id="J4G0T6"/>
<dbReference type="PANTHER" id="PTHR12419:SF10">
    <property type="entry name" value="DEUBIQUITINASE OTUD6B"/>
    <property type="match status" value="1"/>
</dbReference>
<dbReference type="FunCoup" id="J4G0T6">
    <property type="interactions" value="330"/>
</dbReference>
<evidence type="ECO:0000259" key="2">
    <source>
        <dbReference type="PROSITE" id="PS50802"/>
    </source>
</evidence>
<dbReference type="RefSeq" id="XP_012178406.1">
    <property type="nucleotide sequence ID" value="XM_012323016.1"/>
</dbReference>
<dbReference type="Pfam" id="PF02338">
    <property type="entry name" value="OTU"/>
    <property type="match status" value="1"/>
</dbReference>
<evidence type="ECO:0000313" key="3">
    <source>
        <dbReference type="EMBL" id="CCL99123.1"/>
    </source>
</evidence>
<feature type="region of interest" description="Disordered" evidence="1">
    <location>
        <begin position="59"/>
        <end position="90"/>
    </location>
</feature>
<dbReference type="Proteomes" id="UP000006352">
    <property type="component" value="Unassembled WGS sequence"/>
</dbReference>
<feature type="compositionally biased region" description="Basic residues" evidence="1">
    <location>
        <begin position="1"/>
        <end position="11"/>
    </location>
</feature>
<evidence type="ECO:0000313" key="4">
    <source>
        <dbReference type="Proteomes" id="UP000006352"/>
    </source>
</evidence>
<dbReference type="CDD" id="cd22748">
    <property type="entry name" value="OTU_OTUD6-like"/>
    <property type="match status" value="1"/>
</dbReference>
<dbReference type="PROSITE" id="PS50802">
    <property type="entry name" value="OTU"/>
    <property type="match status" value="1"/>
</dbReference>